<accession>A0A1H1DXM2</accession>
<dbReference type="EMBL" id="FNKK01000002">
    <property type="protein sequence ID" value="SDQ80646.1"/>
    <property type="molecule type" value="Genomic_DNA"/>
</dbReference>
<sequence length="208" mass="22603">MLLPVLAVLFATGFGLTAVLGGLSTVPDPPPEQLGPGDTLDQGRFSTRFVEAVYTLVRPPEEWEEERRYLDLVFEVTNKGNETTDVGSPPEPGKPPSPAGTLFASSILRTDPVIETRQGGFGSVRTRDGTQSTQLHPGVTSTVVVRYPLTATARVPDKITIDMGAFEYYSETFFFSDNQWWLATTTVDGKDVPATVARVTLPVRQEAA</sequence>
<feature type="region of interest" description="Disordered" evidence="1">
    <location>
        <begin position="80"/>
        <end position="99"/>
    </location>
</feature>
<name>A0A1H1DXM2_9ACTN</name>
<organism evidence="2 3">
    <name type="scientific">Thermostaphylospora chromogena</name>
    <dbReference type="NCBI Taxonomy" id="35622"/>
    <lineage>
        <taxon>Bacteria</taxon>
        <taxon>Bacillati</taxon>
        <taxon>Actinomycetota</taxon>
        <taxon>Actinomycetes</taxon>
        <taxon>Streptosporangiales</taxon>
        <taxon>Thermomonosporaceae</taxon>
        <taxon>Thermostaphylospora</taxon>
    </lineage>
</organism>
<reference evidence="2 3" key="1">
    <citation type="submission" date="2016-10" db="EMBL/GenBank/DDBJ databases">
        <authorList>
            <person name="de Groot N.N."/>
        </authorList>
    </citation>
    <scope>NUCLEOTIDE SEQUENCE [LARGE SCALE GENOMIC DNA]</scope>
    <source>
        <strain evidence="2 3">DSM 43794</strain>
    </source>
</reference>
<protein>
    <submittedName>
        <fullName evidence="2">Uncharacterized protein</fullName>
    </submittedName>
</protein>
<evidence type="ECO:0000256" key="1">
    <source>
        <dbReference type="SAM" id="MobiDB-lite"/>
    </source>
</evidence>
<evidence type="ECO:0000313" key="3">
    <source>
        <dbReference type="Proteomes" id="UP000217103"/>
    </source>
</evidence>
<evidence type="ECO:0000313" key="2">
    <source>
        <dbReference type="EMBL" id="SDQ80646.1"/>
    </source>
</evidence>
<dbReference type="AlphaFoldDB" id="A0A1H1DXM2"/>
<dbReference type="Proteomes" id="UP000217103">
    <property type="component" value="Unassembled WGS sequence"/>
</dbReference>
<gene>
    <name evidence="2" type="ORF">SAMN04489764_2194</name>
</gene>
<feature type="compositionally biased region" description="Pro residues" evidence="1">
    <location>
        <begin position="89"/>
        <end position="98"/>
    </location>
</feature>
<proteinExistence type="predicted"/>
<keyword evidence="3" id="KW-1185">Reference proteome</keyword>